<sequence>MPGSPVARANRRHFWFIVLGVGVPVSVLYFLAFADIASVCVCGDGQLRKIIRVALEDKDKLCSRACEGLGGGHWLRDGLVPELERKTSSDAGLK</sequence>
<organism evidence="2 3">
    <name type="scientific">Myxococcus stipitatus (strain DSM 14675 / JCM 12634 / Mx s8)</name>
    <dbReference type="NCBI Taxonomy" id="1278073"/>
    <lineage>
        <taxon>Bacteria</taxon>
        <taxon>Pseudomonadati</taxon>
        <taxon>Myxococcota</taxon>
        <taxon>Myxococcia</taxon>
        <taxon>Myxococcales</taxon>
        <taxon>Cystobacterineae</taxon>
        <taxon>Myxococcaceae</taxon>
        <taxon>Myxococcus</taxon>
    </lineage>
</organism>
<evidence type="ECO:0000256" key="1">
    <source>
        <dbReference type="SAM" id="Phobius"/>
    </source>
</evidence>
<keyword evidence="1" id="KW-1133">Transmembrane helix</keyword>
<evidence type="ECO:0000313" key="3">
    <source>
        <dbReference type="Proteomes" id="UP000011131"/>
    </source>
</evidence>
<dbReference type="STRING" id="1278073.MYSTI_03275"/>
<dbReference type="HOGENOM" id="CLU_2383134_0_0_7"/>
<dbReference type="AlphaFoldDB" id="L7UAF7"/>
<accession>L7UAF7</accession>
<keyword evidence="1" id="KW-0812">Transmembrane</keyword>
<evidence type="ECO:0000313" key="2">
    <source>
        <dbReference type="EMBL" id="AGC44587.1"/>
    </source>
</evidence>
<dbReference type="Proteomes" id="UP000011131">
    <property type="component" value="Chromosome"/>
</dbReference>
<dbReference type="EMBL" id="CP004025">
    <property type="protein sequence ID" value="AGC44587.1"/>
    <property type="molecule type" value="Genomic_DNA"/>
</dbReference>
<gene>
    <name evidence="2" type="ordered locus">MYSTI_03275</name>
</gene>
<dbReference type="KEGG" id="msd:MYSTI_03275"/>
<proteinExistence type="predicted"/>
<keyword evidence="1" id="KW-0472">Membrane</keyword>
<protein>
    <submittedName>
        <fullName evidence="2">Uncharacterized protein</fullName>
    </submittedName>
</protein>
<reference evidence="2 3" key="1">
    <citation type="journal article" date="2013" name="Genome Announc.">
        <title>Complete genome sequence of Myxococcus stipitatus strain DSM 14675, a fruiting myxobacterium.</title>
        <authorList>
            <person name="Huntley S."/>
            <person name="Kneip S."/>
            <person name="Treuner-Lange A."/>
            <person name="Sogaard-Andersen L."/>
        </authorList>
    </citation>
    <scope>NUCLEOTIDE SEQUENCE [LARGE SCALE GENOMIC DNA]</scope>
    <source>
        <strain evidence="3">DSM 14675 / JCM 12634 / Mx s8</strain>
    </source>
</reference>
<keyword evidence="3" id="KW-1185">Reference proteome</keyword>
<name>L7UAF7_MYXSD</name>
<feature type="transmembrane region" description="Helical" evidence="1">
    <location>
        <begin position="12"/>
        <end position="32"/>
    </location>
</feature>